<dbReference type="Proteomes" id="UP001163846">
    <property type="component" value="Unassembled WGS sequence"/>
</dbReference>
<proteinExistence type="predicted"/>
<dbReference type="EMBL" id="MU806413">
    <property type="protein sequence ID" value="KAJ3835426.1"/>
    <property type="molecule type" value="Genomic_DNA"/>
</dbReference>
<organism evidence="2 3">
    <name type="scientific">Lentinula raphanica</name>
    <dbReference type="NCBI Taxonomy" id="153919"/>
    <lineage>
        <taxon>Eukaryota</taxon>
        <taxon>Fungi</taxon>
        <taxon>Dikarya</taxon>
        <taxon>Basidiomycota</taxon>
        <taxon>Agaricomycotina</taxon>
        <taxon>Agaricomycetes</taxon>
        <taxon>Agaricomycetidae</taxon>
        <taxon>Agaricales</taxon>
        <taxon>Marasmiineae</taxon>
        <taxon>Omphalotaceae</taxon>
        <taxon>Lentinula</taxon>
    </lineage>
</organism>
<protein>
    <submittedName>
        <fullName evidence="2">Uncharacterized protein</fullName>
    </submittedName>
</protein>
<accession>A0AA38UAH6</accession>
<keyword evidence="1" id="KW-0732">Signal</keyword>
<evidence type="ECO:0000313" key="2">
    <source>
        <dbReference type="EMBL" id="KAJ3835426.1"/>
    </source>
</evidence>
<evidence type="ECO:0000313" key="3">
    <source>
        <dbReference type="Proteomes" id="UP001163846"/>
    </source>
</evidence>
<feature type="chain" id="PRO_5041365959" evidence="1">
    <location>
        <begin position="18"/>
        <end position="240"/>
    </location>
</feature>
<evidence type="ECO:0000256" key="1">
    <source>
        <dbReference type="SAM" id="SignalP"/>
    </source>
</evidence>
<sequence>MRFSAVFLLGLVSATYGLPKPGLPHFDTPPNKDLVKGSKRVESFTVAYEQNGSYKPVSPEFESKLGTNTREDAQEWTGDVVRRIFGSMGLQSPEYKSYGGKFEGDARDWEFHLTNFQVVLLKKDNKWSVVSDDKAKTMTGDNIVKVPGTSMVNVVADCGQKRNKVTFRDWKGNDEHYDQESHDPTQYENYAELWISWEGKDAEMVKKFQDVDDSFRQNQLNFIRQWLEVTPWHQQRVQNV</sequence>
<name>A0AA38UAH6_9AGAR</name>
<dbReference type="AlphaFoldDB" id="A0AA38UAH6"/>
<gene>
    <name evidence="2" type="ORF">F5878DRAFT_309631</name>
</gene>
<keyword evidence="3" id="KW-1185">Reference proteome</keyword>
<feature type="signal peptide" evidence="1">
    <location>
        <begin position="1"/>
        <end position="17"/>
    </location>
</feature>
<comment type="caution">
    <text evidence="2">The sequence shown here is derived from an EMBL/GenBank/DDBJ whole genome shotgun (WGS) entry which is preliminary data.</text>
</comment>
<reference evidence="2" key="1">
    <citation type="submission" date="2022-08" db="EMBL/GenBank/DDBJ databases">
        <authorList>
            <consortium name="DOE Joint Genome Institute"/>
            <person name="Min B."/>
            <person name="Riley R."/>
            <person name="Sierra-Patev S."/>
            <person name="Naranjo-Ortiz M."/>
            <person name="Looney B."/>
            <person name="Konkel Z."/>
            <person name="Slot J.C."/>
            <person name="Sakamoto Y."/>
            <person name="Steenwyk J.L."/>
            <person name="Rokas A."/>
            <person name="Carro J."/>
            <person name="Camarero S."/>
            <person name="Ferreira P."/>
            <person name="Molpeceres G."/>
            <person name="Ruiz-Duenas F.J."/>
            <person name="Serrano A."/>
            <person name="Henrissat B."/>
            <person name="Drula E."/>
            <person name="Hughes K.W."/>
            <person name="Mata J.L."/>
            <person name="Ishikawa N.K."/>
            <person name="Vargas-Isla R."/>
            <person name="Ushijima S."/>
            <person name="Smith C.A."/>
            <person name="Ahrendt S."/>
            <person name="Andreopoulos W."/>
            <person name="He G."/>
            <person name="Labutti K."/>
            <person name="Lipzen A."/>
            <person name="Ng V."/>
            <person name="Sandor L."/>
            <person name="Barry K."/>
            <person name="Martinez A.T."/>
            <person name="Xiao Y."/>
            <person name="Gibbons J.G."/>
            <person name="Terashima K."/>
            <person name="Hibbett D.S."/>
            <person name="Grigoriev I.V."/>
        </authorList>
    </citation>
    <scope>NUCLEOTIDE SEQUENCE</scope>
    <source>
        <strain evidence="2">TFB9207</strain>
    </source>
</reference>